<evidence type="ECO:0000313" key="3">
    <source>
        <dbReference type="EMBL" id="ABO97838.1"/>
    </source>
</evidence>
<dbReference type="OrthoDB" id="659at2759"/>
<accession>A4S2K2</accession>
<dbReference type="InterPro" id="IPR042095">
    <property type="entry name" value="SUMF_sf"/>
</dbReference>
<dbReference type="eggNOG" id="ENOG502QS9T">
    <property type="taxonomic scope" value="Eukaryota"/>
</dbReference>
<keyword evidence="4" id="KW-1185">Reference proteome</keyword>
<dbReference type="GeneID" id="5003663"/>
<dbReference type="AlphaFoldDB" id="A4S2K2"/>
<dbReference type="STRING" id="436017.A4S2K2"/>
<dbReference type="RefSeq" id="XP_001419545.1">
    <property type="nucleotide sequence ID" value="XM_001419508.1"/>
</dbReference>
<name>A4S2K2_OSTLU</name>
<protein>
    <recommendedName>
        <fullName evidence="2">Sulfatase-modifying factor enzyme-like domain-containing protein</fullName>
    </recommendedName>
</protein>
<evidence type="ECO:0000313" key="4">
    <source>
        <dbReference type="Proteomes" id="UP000001568"/>
    </source>
</evidence>
<feature type="compositionally biased region" description="Low complexity" evidence="1">
    <location>
        <begin position="355"/>
        <end position="364"/>
    </location>
</feature>
<dbReference type="Gene3D" id="3.40.50.2000">
    <property type="entry name" value="Glycogen Phosphorylase B"/>
    <property type="match status" value="2"/>
</dbReference>
<dbReference type="HOGENOM" id="CLU_345272_0_0_1"/>
<dbReference type="Gene3D" id="3.90.1580.10">
    <property type="entry name" value="paralog of FGE (formylglycine-generating enzyme)"/>
    <property type="match status" value="1"/>
</dbReference>
<evidence type="ECO:0000256" key="1">
    <source>
        <dbReference type="SAM" id="MobiDB-lite"/>
    </source>
</evidence>
<dbReference type="InterPro" id="IPR005532">
    <property type="entry name" value="SUMF_dom"/>
</dbReference>
<feature type="domain" description="Sulfatase-modifying factor enzyme-like" evidence="2">
    <location>
        <begin position="200"/>
        <end position="483"/>
    </location>
</feature>
<sequence length="819" mass="90841">MYADVRERRRRAMEDLTPLQRRARASGGVNPFDWSDGHVGHFYEFMVAENAASERGAKSRAMVFERQDESGQNVVEELFDSFRADYADRWRAEVVCGIDASAGACERYRDAAAEACEALLGDDDAREMGACETYLHTYGIVHEHWHVEDYVQARNTLGYSKPKMEAPKRYPANLWGDSVLARSRNGECSACSTQVITLQGYVDVDVGTTYSLGAEREDKWVFDAERWAHDVPMTKFKIAKTCCTNAQFACFVETGGYADRSLWSHEGWRWVEKRRAAGELLAPLGWKVSPCVKFLSNGEEAPACESWRCAYFDEAPRALHPQHPVCHVSWYEAEAYCNWIGARLPTEAEWEAAARTTTSWSTDKQTTKRRTYPWGEESPSEDKANLGGHFGGTIDVSALGAGDSAHGCRQMLGNVWEWTASAFLPFPGFQMDYPYRENSCPWFGYRKVVKGGCWATSAPIARAAYRHSFWPHMHNTFSGFRAAIGGSQKRALCILPQKIQSGAKCGNVVTMERISSHLEKNHIMSITRSIFDLPQSKEDLANIIHAMNVDLIIVLHAFKCGAVIDTVQAYKDMLPPIVLVLGGTDVNVDSRKSALAEEQFRRRVDVATKVVSFSLSMIEAAPKGALKFIESDSTSKTKLIPQGVMLPSTLKASKRKRLADETVETPGELQGTSRPADLSIPIMFLPAGLRPVKDVCFINDALTAYNSNGIKAHLTVCGPFLDSAYAKRVRCVDRATLVRFIGEAKVLLNTSVSEGQSGTIAEAMMVGTLVFARDIPGNRQLFELCEARALAALGPATIKEMKGDGWEVHPRVACALSKH</sequence>
<dbReference type="Gramene" id="ABO97838">
    <property type="protein sequence ID" value="ABO97838"/>
    <property type="gene ID" value="OSTLU_94690"/>
</dbReference>
<dbReference type="SUPFAM" id="SSF56436">
    <property type="entry name" value="C-type lectin-like"/>
    <property type="match status" value="1"/>
</dbReference>
<proteinExistence type="predicted"/>
<gene>
    <name evidence="3" type="ORF">OSTLU_94690</name>
</gene>
<dbReference type="EMBL" id="CP000589">
    <property type="protein sequence ID" value="ABO97838.1"/>
    <property type="molecule type" value="Genomic_DNA"/>
</dbReference>
<dbReference type="Pfam" id="PF03781">
    <property type="entry name" value="FGE-sulfatase"/>
    <property type="match status" value="1"/>
</dbReference>
<reference evidence="3 4" key="1">
    <citation type="journal article" date="2007" name="Proc. Natl. Acad. Sci. U.S.A.">
        <title>The tiny eukaryote Ostreococcus provides genomic insights into the paradox of plankton speciation.</title>
        <authorList>
            <person name="Palenik B."/>
            <person name="Grimwood J."/>
            <person name="Aerts A."/>
            <person name="Rouze P."/>
            <person name="Salamov A."/>
            <person name="Putnam N."/>
            <person name="Dupont C."/>
            <person name="Jorgensen R."/>
            <person name="Derelle E."/>
            <person name="Rombauts S."/>
            <person name="Zhou K."/>
            <person name="Otillar R."/>
            <person name="Merchant S.S."/>
            <person name="Podell S."/>
            <person name="Gaasterland T."/>
            <person name="Napoli C."/>
            <person name="Gendler K."/>
            <person name="Manuell A."/>
            <person name="Tai V."/>
            <person name="Vallon O."/>
            <person name="Piganeau G."/>
            <person name="Jancek S."/>
            <person name="Heijde M."/>
            <person name="Jabbari K."/>
            <person name="Bowler C."/>
            <person name="Lohr M."/>
            <person name="Robbens S."/>
            <person name="Werner G."/>
            <person name="Dubchak I."/>
            <person name="Pazour G.J."/>
            <person name="Ren Q."/>
            <person name="Paulsen I."/>
            <person name="Delwiche C."/>
            <person name="Schmutz J."/>
            <person name="Rokhsar D."/>
            <person name="Van de Peer Y."/>
            <person name="Moreau H."/>
            <person name="Grigoriev I.V."/>
        </authorList>
    </citation>
    <scope>NUCLEOTIDE SEQUENCE [LARGE SCALE GENOMIC DNA]</scope>
    <source>
        <strain evidence="3 4">CCE9901</strain>
    </source>
</reference>
<dbReference type="SUPFAM" id="SSF53756">
    <property type="entry name" value="UDP-Glycosyltransferase/glycogen phosphorylase"/>
    <property type="match status" value="1"/>
</dbReference>
<dbReference type="OMA" id="GACETYL"/>
<feature type="region of interest" description="Disordered" evidence="1">
    <location>
        <begin position="355"/>
        <end position="383"/>
    </location>
</feature>
<dbReference type="CAZy" id="GT4">
    <property type="family name" value="Glycosyltransferase Family 4"/>
</dbReference>
<dbReference type="PANTHER" id="PTHR23150:SF36">
    <property type="entry name" value="HERCYNINE OXYGENASE"/>
    <property type="match status" value="1"/>
</dbReference>
<organism evidence="3 4">
    <name type="scientific">Ostreococcus lucimarinus (strain CCE9901)</name>
    <dbReference type="NCBI Taxonomy" id="436017"/>
    <lineage>
        <taxon>Eukaryota</taxon>
        <taxon>Viridiplantae</taxon>
        <taxon>Chlorophyta</taxon>
        <taxon>Mamiellophyceae</taxon>
        <taxon>Mamiellales</taxon>
        <taxon>Bathycoccaceae</taxon>
        <taxon>Ostreococcus</taxon>
    </lineage>
</organism>
<dbReference type="PANTHER" id="PTHR23150">
    <property type="entry name" value="SULFATASE MODIFYING FACTOR 1, 2"/>
    <property type="match status" value="1"/>
</dbReference>
<dbReference type="InterPro" id="IPR016187">
    <property type="entry name" value="CTDL_fold"/>
</dbReference>
<dbReference type="InterPro" id="IPR051043">
    <property type="entry name" value="Sulfatase_Mod_Factor_Kinase"/>
</dbReference>
<evidence type="ECO:0000259" key="2">
    <source>
        <dbReference type="Pfam" id="PF03781"/>
    </source>
</evidence>
<dbReference type="KEGG" id="olu:OSTLU_94690"/>
<dbReference type="Proteomes" id="UP000001568">
    <property type="component" value="Chromosome 9"/>
</dbReference>